<protein>
    <submittedName>
        <fullName evidence="1">Uncharacterized protein</fullName>
    </submittedName>
</protein>
<sequence length="61" mass="6084">MMCVFIFGSLIGDVCVAHVDCCSDLLPALRPASPPASSIEGVQGCPSVAPAAVSLGVLVDP</sequence>
<accession>A0A382TKE7</accession>
<dbReference type="EMBL" id="UINC01136919">
    <property type="protein sequence ID" value="SVD21967.1"/>
    <property type="molecule type" value="Genomic_DNA"/>
</dbReference>
<organism evidence="1">
    <name type="scientific">marine metagenome</name>
    <dbReference type="NCBI Taxonomy" id="408172"/>
    <lineage>
        <taxon>unclassified sequences</taxon>
        <taxon>metagenomes</taxon>
        <taxon>ecological metagenomes</taxon>
    </lineage>
</organism>
<dbReference type="AlphaFoldDB" id="A0A382TKE7"/>
<reference evidence="1" key="1">
    <citation type="submission" date="2018-05" db="EMBL/GenBank/DDBJ databases">
        <authorList>
            <person name="Lanie J.A."/>
            <person name="Ng W.-L."/>
            <person name="Kazmierczak K.M."/>
            <person name="Andrzejewski T.M."/>
            <person name="Davidsen T.M."/>
            <person name="Wayne K.J."/>
            <person name="Tettelin H."/>
            <person name="Glass J.I."/>
            <person name="Rusch D."/>
            <person name="Podicherti R."/>
            <person name="Tsui H.-C.T."/>
            <person name="Winkler M.E."/>
        </authorList>
    </citation>
    <scope>NUCLEOTIDE SEQUENCE</scope>
</reference>
<feature type="non-terminal residue" evidence="1">
    <location>
        <position position="61"/>
    </location>
</feature>
<evidence type="ECO:0000313" key="1">
    <source>
        <dbReference type="EMBL" id="SVD21967.1"/>
    </source>
</evidence>
<proteinExistence type="predicted"/>
<name>A0A382TKE7_9ZZZZ</name>
<gene>
    <name evidence="1" type="ORF">METZ01_LOCUS374821</name>
</gene>